<dbReference type="Proteomes" id="UP000011083">
    <property type="component" value="Unassembled WGS sequence"/>
</dbReference>
<sequence length="370" mass="41307">MRTRGAGNRADGKANTAASSSSSAKRAKLVAALNGHQQGEGEETVGDEHREKEQVQRDVERSLNSFFRGSEAQREAKRQELARVINAILATHPDLYYYQAPTPALSLSPDSHSSDGFHDVATVFLLLAGEDRAYAMLERVALNHLRYPFRRVCPMNATLESTTQLLSLLPHLISFAQPGLHAFLLQSGVEPYYAISWVLTWFAHDVDQWSTVTRLYDAFLAAHPMLCLYLAAALVARSYPDILHQECEYPAVHSYLSHLPERYLAQPQDVEELIGSAVDLMRRLPPSALLARAQGSIPPNSPFLAYPFPWMKNTTPQWRRLLIGRSRSAALVLGRLLAAEVGEALYKYTALLVLSLFTLLTLYVFHTSFS</sequence>
<dbReference type="InterPro" id="IPR045913">
    <property type="entry name" value="TBC20/Gyp8-like"/>
</dbReference>
<dbReference type="SMART" id="SM00164">
    <property type="entry name" value="TBC"/>
    <property type="match status" value="1"/>
</dbReference>
<dbReference type="Pfam" id="PF00566">
    <property type="entry name" value="RabGAP-TBC"/>
    <property type="match status" value="1"/>
</dbReference>
<evidence type="ECO:0000256" key="3">
    <source>
        <dbReference type="SAM" id="Phobius"/>
    </source>
</evidence>
<dbReference type="Gene3D" id="1.10.8.1310">
    <property type="match status" value="1"/>
</dbReference>
<dbReference type="Gene3D" id="1.10.472.80">
    <property type="entry name" value="Ypt/Rab-GAP domain of gyp1p, domain 3"/>
    <property type="match status" value="1"/>
</dbReference>
<keyword evidence="3" id="KW-0472">Membrane</keyword>
<dbReference type="GO" id="GO:0005096">
    <property type="term" value="F:GTPase activator activity"/>
    <property type="evidence" value="ECO:0007669"/>
    <property type="project" value="UniProtKB-KW"/>
</dbReference>
<feature type="region of interest" description="Disordered" evidence="2">
    <location>
        <begin position="1"/>
        <end position="57"/>
    </location>
</feature>
<evidence type="ECO:0000256" key="1">
    <source>
        <dbReference type="ARBA" id="ARBA00022468"/>
    </source>
</evidence>
<keyword evidence="3" id="KW-1133">Transmembrane helix</keyword>
<organism evidence="5 6">
    <name type="scientific">Acanthamoeba castellanii (strain ATCC 30010 / Neff)</name>
    <dbReference type="NCBI Taxonomy" id="1257118"/>
    <lineage>
        <taxon>Eukaryota</taxon>
        <taxon>Amoebozoa</taxon>
        <taxon>Discosea</taxon>
        <taxon>Longamoebia</taxon>
        <taxon>Centramoebida</taxon>
        <taxon>Acanthamoebidae</taxon>
        <taxon>Acanthamoeba</taxon>
    </lineage>
</organism>
<dbReference type="PANTHER" id="PTHR20913:SF7">
    <property type="entry name" value="RE60063P"/>
    <property type="match status" value="1"/>
</dbReference>
<evidence type="ECO:0000256" key="2">
    <source>
        <dbReference type="SAM" id="MobiDB-lite"/>
    </source>
</evidence>
<feature type="transmembrane region" description="Helical" evidence="3">
    <location>
        <begin position="345"/>
        <end position="365"/>
    </location>
</feature>
<reference evidence="5 6" key="1">
    <citation type="journal article" date="2013" name="Genome Biol.">
        <title>Genome of Acanthamoeba castellanii highlights extensive lateral gene transfer and early evolution of tyrosine kinase signaling.</title>
        <authorList>
            <person name="Clarke M."/>
            <person name="Lohan A.J."/>
            <person name="Liu B."/>
            <person name="Lagkouvardos I."/>
            <person name="Roy S."/>
            <person name="Zafar N."/>
            <person name="Bertelli C."/>
            <person name="Schilde C."/>
            <person name="Kianianmomeni A."/>
            <person name="Burglin T.R."/>
            <person name="Frech C."/>
            <person name="Turcotte B."/>
            <person name="Kopec K.O."/>
            <person name="Synnott J.M."/>
            <person name="Choo C."/>
            <person name="Paponov I."/>
            <person name="Finkler A."/>
            <person name="Soon Heng Tan C."/>
            <person name="Hutchins A.P."/>
            <person name="Weinmeier T."/>
            <person name="Rattei T."/>
            <person name="Chu J.S."/>
            <person name="Gimenez G."/>
            <person name="Irimia M."/>
            <person name="Rigden D.J."/>
            <person name="Fitzpatrick D.A."/>
            <person name="Lorenzo-Morales J."/>
            <person name="Bateman A."/>
            <person name="Chiu C.H."/>
            <person name="Tang P."/>
            <person name="Hegemann P."/>
            <person name="Fromm H."/>
            <person name="Raoult D."/>
            <person name="Greub G."/>
            <person name="Miranda-Saavedra D."/>
            <person name="Chen N."/>
            <person name="Nash P."/>
            <person name="Ginger M.L."/>
            <person name="Horn M."/>
            <person name="Schaap P."/>
            <person name="Caler L."/>
            <person name="Loftus B."/>
        </authorList>
    </citation>
    <scope>NUCLEOTIDE SEQUENCE [LARGE SCALE GENOMIC DNA]</scope>
    <source>
        <strain evidence="5 6">Neff</strain>
    </source>
</reference>
<dbReference type="SUPFAM" id="SSF47923">
    <property type="entry name" value="Ypt/Rab-GAP domain of gyp1p"/>
    <property type="match status" value="2"/>
</dbReference>
<dbReference type="OMA" id="ECEYPAV"/>
<dbReference type="OrthoDB" id="206700at2759"/>
<dbReference type="InterPro" id="IPR000195">
    <property type="entry name" value="Rab-GAP-TBC_dom"/>
</dbReference>
<dbReference type="GO" id="GO:0005789">
    <property type="term" value="C:endoplasmic reticulum membrane"/>
    <property type="evidence" value="ECO:0007669"/>
    <property type="project" value="TreeGrafter"/>
</dbReference>
<gene>
    <name evidence="5" type="ORF">ACA1_064530</name>
</gene>
<keyword evidence="1" id="KW-0343">GTPase activation</keyword>
<feature type="domain" description="Rab-GAP TBC" evidence="4">
    <location>
        <begin position="1"/>
        <end position="223"/>
    </location>
</feature>
<evidence type="ECO:0000313" key="6">
    <source>
        <dbReference type="Proteomes" id="UP000011083"/>
    </source>
</evidence>
<evidence type="ECO:0000313" key="5">
    <source>
        <dbReference type="EMBL" id="ELR17666.1"/>
    </source>
</evidence>
<protein>
    <submittedName>
        <fullName evidence="5">TBC domain containing protein</fullName>
    </submittedName>
</protein>
<dbReference type="PROSITE" id="PS50086">
    <property type="entry name" value="TBC_RABGAP"/>
    <property type="match status" value="1"/>
</dbReference>
<dbReference type="GeneID" id="14918508"/>
<dbReference type="InterPro" id="IPR035969">
    <property type="entry name" value="Rab-GAP_TBC_sf"/>
</dbReference>
<evidence type="ECO:0000259" key="4">
    <source>
        <dbReference type="PROSITE" id="PS50086"/>
    </source>
</evidence>
<feature type="compositionally biased region" description="Low complexity" evidence="2">
    <location>
        <begin position="13"/>
        <end position="32"/>
    </location>
</feature>
<dbReference type="GO" id="GO:0006888">
    <property type="term" value="P:endoplasmic reticulum to Golgi vesicle-mediated transport"/>
    <property type="evidence" value="ECO:0007669"/>
    <property type="project" value="TreeGrafter"/>
</dbReference>
<dbReference type="EMBL" id="KB007974">
    <property type="protein sequence ID" value="ELR17666.1"/>
    <property type="molecule type" value="Genomic_DNA"/>
</dbReference>
<keyword evidence="3" id="KW-0812">Transmembrane</keyword>
<dbReference type="STRING" id="1257118.L8GZY8"/>
<dbReference type="PANTHER" id="PTHR20913">
    <property type="entry name" value="TBC1 DOMAIN FAMILY MEMBER 20/GTPASE"/>
    <property type="match status" value="1"/>
</dbReference>
<dbReference type="AlphaFoldDB" id="L8GZY8"/>
<proteinExistence type="predicted"/>
<name>L8GZY8_ACACF</name>
<dbReference type="RefSeq" id="XP_004339679.1">
    <property type="nucleotide sequence ID" value="XM_004339631.1"/>
</dbReference>
<feature type="compositionally biased region" description="Basic and acidic residues" evidence="2">
    <location>
        <begin position="46"/>
        <end position="57"/>
    </location>
</feature>
<accession>L8GZY8</accession>
<dbReference type="VEuPathDB" id="AmoebaDB:ACA1_064530"/>
<keyword evidence="6" id="KW-1185">Reference proteome</keyword>
<dbReference type="KEGG" id="acan:ACA1_064530"/>